<feature type="domain" description="Autophagy-related protein 16" evidence="1">
    <location>
        <begin position="17"/>
        <end position="67"/>
    </location>
</feature>
<dbReference type="Proteomes" id="UP000298787">
    <property type="component" value="Unassembled WGS sequence"/>
</dbReference>
<name>A0A4V6AMV5_COLLU</name>
<protein>
    <submittedName>
        <fullName evidence="2">Autophagy-related protein 16-2 APG16-like 2</fullName>
    </submittedName>
</protein>
<keyword evidence="3" id="KW-1185">Reference proteome</keyword>
<gene>
    <name evidence="2" type="ORF">D9C73_028092</name>
</gene>
<dbReference type="Pfam" id="PF08614">
    <property type="entry name" value="ATG16"/>
    <property type="match status" value="1"/>
</dbReference>
<organism evidence="2 3">
    <name type="scientific">Collichthys lucidus</name>
    <name type="common">Big head croaker</name>
    <name type="synonym">Sciaena lucida</name>
    <dbReference type="NCBI Taxonomy" id="240159"/>
    <lineage>
        <taxon>Eukaryota</taxon>
        <taxon>Metazoa</taxon>
        <taxon>Chordata</taxon>
        <taxon>Craniata</taxon>
        <taxon>Vertebrata</taxon>
        <taxon>Euteleostomi</taxon>
        <taxon>Actinopterygii</taxon>
        <taxon>Neopterygii</taxon>
        <taxon>Teleostei</taxon>
        <taxon>Neoteleostei</taxon>
        <taxon>Acanthomorphata</taxon>
        <taxon>Eupercaria</taxon>
        <taxon>Sciaenidae</taxon>
        <taxon>Collichthys</taxon>
    </lineage>
</organism>
<evidence type="ECO:0000259" key="1">
    <source>
        <dbReference type="Pfam" id="PF08614"/>
    </source>
</evidence>
<evidence type="ECO:0000313" key="3">
    <source>
        <dbReference type="Proteomes" id="UP000298787"/>
    </source>
</evidence>
<dbReference type="AlphaFoldDB" id="A0A4V6AMV5"/>
<accession>A0A4V6AMV5</accession>
<evidence type="ECO:0000313" key="2">
    <source>
        <dbReference type="EMBL" id="TKS65172.1"/>
    </source>
</evidence>
<proteinExistence type="predicted"/>
<dbReference type="InterPro" id="IPR013923">
    <property type="entry name" value="Autophagy-rel_prot_16_dom"/>
</dbReference>
<dbReference type="EMBL" id="ML240487">
    <property type="protein sequence ID" value="TKS65172.1"/>
    <property type="molecule type" value="Genomic_DNA"/>
</dbReference>
<dbReference type="STRING" id="240159.A0A4V6AMV5"/>
<reference evidence="2 3" key="1">
    <citation type="submission" date="2019-01" db="EMBL/GenBank/DDBJ databases">
        <title>Genome Assembly of Collichthys lucidus.</title>
        <authorList>
            <person name="Cai M."/>
            <person name="Xiao S."/>
        </authorList>
    </citation>
    <scope>NUCLEOTIDE SEQUENCE [LARGE SCALE GENOMIC DNA]</scope>
    <source>
        <strain evidence="2">JT15FE1705JMU</strain>
        <tissue evidence="2">Muscle</tissue>
    </source>
</reference>
<sequence>MQQPGLRAPSREGWKRDIVRQLKHRDQNQHAMFTDLIRFYTQLLDKTSLAKGILSRSARHPSADSSSITTLLHRNNQLKKTTGEVRTHLSTSSVIQVHAPVLA</sequence>